<comment type="caution">
    <text evidence="1">The sequence shown here is derived from an EMBL/GenBank/DDBJ whole genome shotgun (WGS) entry which is preliminary data.</text>
</comment>
<dbReference type="EMBL" id="CAJHUC010003126">
    <property type="protein sequence ID" value="CAD7705433.1"/>
    <property type="molecule type" value="Genomic_DNA"/>
</dbReference>
<dbReference type="SUPFAM" id="SSF51998">
    <property type="entry name" value="PFL-like glycyl radical enzymes"/>
    <property type="match status" value="1"/>
</dbReference>
<reference evidence="1" key="1">
    <citation type="submission" date="2020-12" db="EMBL/GenBank/DDBJ databases">
        <authorList>
            <person name="Iha C."/>
        </authorList>
    </citation>
    <scope>NUCLEOTIDE SEQUENCE</scope>
</reference>
<dbReference type="Gene3D" id="3.20.70.20">
    <property type="match status" value="1"/>
</dbReference>
<accession>A0A8S1JFX4</accession>
<dbReference type="Proteomes" id="UP000708148">
    <property type="component" value="Unassembled WGS sequence"/>
</dbReference>
<evidence type="ECO:0000313" key="2">
    <source>
        <dbReference type="Proteomes" id="UP000708148"/>
    </source>
</evidence>
<keyword evidence="2" id="KW-1185">Reference proteome</keyword>
<protein>
    <submittedName>
        <fullName evidence="1">Uncharacterized protein</fullName>
    </submittedName>
</protein>
<evidence type="ECO:0000313" key="1">
    <source>
        <dbReference type="EMBL" id="CAD7705433.1"/>
    </source>
</evidence>
<proteinExistence type="predicted"/>
<sequence>MERPLRLRTITYFLSDASEEGIAAGAAFLQAAQQMYEDEGYVVQTTRIAAPQRHASQPLPELTASIKELEGWAAGRRVKFVNIGPLLDPEAFDKVPHILRDTRHVSCSVALPRRLTPKMALGAAKCILELASMTGGRFPFCGTNIKDHRLSPLQ</sequence>
<gene>
    <name evidence="1" type="ORF">OSTQU699_LOCUS10788</name>
</gene>
<name>A0A8S1JFX4_9CHLO</name>
<organism evidence="1 2">
    <name type="scientific">Ostreobium quekettii</name>
    <dbReference type="NCBI Taxonomy" id="121088"/>
    <lineage>
        <taxon>Eukaryota</taxon>
        <taxon>Viridiplantae</taxon>
        <taxon>Chlorophyta</taxon>
        <taxon>core chlorophytes</taxon>
        <taxon>Ulvophyceae</taxon>
        <taxon>TCBD clade</taxon>
        <taxon>Bryopsidales</taxon>
        <taxon>Ostreobineae</taxon>
        <taxon>Ostreobiaceae</taxon>
        <taxon>Ostreobium</taxon>
    </lineage>
</organism>
<dbReference type="AlphaFoldDB" id="A0A8S1JFX4"/>